<gene>
    <name evidence="3" type="ORF">AB1Y20_000107</name>
</gene>
<dbReference type="EMBL" id="JBGBPQ010000001">
    <property type="protein sequence ID" value="KAL1529148.1"/>
    <property type="molecule type" value="Genomic_DNA"/>
</dbReference>
<feature type="coiled-coil region" evidence="1">
    <location>
        <begin position="80"/>
        <end position="207"/>
    </location>
</feature>
<protein>
    <submittedName>
        <fullName evidence="3">Uncharacterized protein</fullName>
    </submittedName>
</protein>
<feature type="compositionally biased region" description="Basic and acidic residues" evidence="2">
    <location>
        <begin position="217"/>
        <end position="228"/>
    </location>
</feature>
<proteinExistence type="predicted"/>
<evidence type="ECO:0000256" key="1">
    <source>
        <dbReference type="SAM" id="Coils"/>
    </source>
</evidence>
<name>A0AB34K785_PRYPA</name>
<dbReference type="AlphaFoldDB" id="A0AB34K785"/>
<organism evidence="3 4">
    <name type="scientific">Prymnesium parvum</name>
    <name type="common">Toxic golden alga</name>
    <dbReference type="NCBI Taxonomy" id="97485"/>
    <lineage>
        <taxon>Eukaryota</taxon>
        <taxon>Haptista</taxon>
        <taxon>Haptophyta</taxon>
        <taxon>Prymnesiophyceae</taxon>
        <taxon>Prymnesiales</taxon>
        <taxon>Prymnesiaceae</taxon>
        <taxon>Prymnesium</taxon>
    </lineage>
</organism>
<dbReference type="Proteomes" id="UP001515480">
    <property type="component" value="Unassembled WGS sequence"/>
</dbReference>
<evidence type="ECO:0000256" key="2">
    <source>
        <dbReference type="SAM" id="MobiDB-lite"/>
    </source>
</evidence>
<feature type="region of interest" description="Disordered" evidence="2">
    <location>
        <begin position="1"/>
        <end position="77"/>
    </location>
</feature>
<reference evidence="3 4" key="1">
    <citation type="journal article" date="2024" name="Science">
        <title>Giant polyketide synthase enzymes in the biosynthesis of giant marine polyether toxins.</title>
        <authorList>
            <person name="Fallon T.R."/>
            <person name="Shende V.V."/>
            <person name="Wierzbicki I.H."/>
            <person name="Pendleton A.L."/>
            <person name="Watervoot N.F."/>
            <person name="Auber R.P."/>
            <person name="Gonzalez D.J."/>
            <person name="Wisecaver J.H."/>
            <person name="Moore B.S."/>
        </authorList>
    </citation>
    <scope>NUCLEOTIDE SEQUENCE [LARGE SCALE GENOMIC DNA]</scope>
    <source>
        <strain evidence="3 4">12B1</strain>
    </source>
</reference>
<evidence type="ECO:0000313" key="3">
    <source>
        <dbReference type="EMBL" id="KAL1529148.1"/>
    </source>
</evidence>
<keyword evidence="1" id="KW-0175">Coiled coil</keyword>
<evidence type="ECO:0000313" key="4">
    <source>
        <dbReference type="Proteomes" id="UP001515480"/>
    </source>
</evidence>
<accession>A0AB34K785</accession>
<feature type="region of interest" description="Disordered" evidence="2">
    <location>
        <begin position="213"/>
        <end position="235"/>
    </location>
</feature>
<sequence length="235" mass="26465">MSGVTPRAKPIARPSSPRGERPPASPRAHPTVKAAPADKEKKPKPKKVRSDRLPPTAPMSLEMPMNKVTDLNETQAKDDLQELQKKYGALIVNFNNQQAELAKALKVNSDLESRIAELEAERESPLSSNEKLVKLERQLENAQGEIRALEQSNMNLQKKINQLQVEHVSEEEVDQLFYALEQKEALLAKTMAEKSELEEEVLTARQLTARGGNYEPKFVEVHHNHDMSDDSEDDE</sequence>
<comment type="caution">
    <text evidence="3">The sequence shown here is derived from an EMBL/GenBank/DDBJ whole genome shotgun (WGS) entry which is preliminary data.</text>
</comment>
<keyword evidence="4" id="KW-1185">Reference proteome</keyword>